<name>A0A381ZRD9_9ZZZZ</name>
<dbReference type="Gene3D" id="1.20.1250.20">
    <property type="entry name" value="MFS general substrate transporter like domains"/>
    <property type="match status" value="2"/>
</dbReference>
<feature type="transmembrane region" description="Helical" evidence="1">
    <location>
        <begin position="337"/>
        <end position="359"/>
    </location>
</feature>
<dbReference type="InterPro" id="IPR020846">
    <property type="entry name" value="MFS_dom"/>
</dbReference>
<feature type="transmembrane region" description="Helical" evidence="1">
    <location>
        <begin position="214"/>
        <end position="238"/>
    </location>
</feature>
<dbReference type="GO" id="GO:0005886">
    <property type="term" value="C:plasma membrane"/>
    <property type="evidence" value="ECO:0007669"/>
    <property type="project" value="TreeGrafter"/>
</dbReference>
<feature type="transmembrane region" description="Helical" evidence="1">
    <location>
        <begin position="166"/>
        <end position="185"/>
    </location>
</feature>
<organism evidence="3">
    <name type="scientific">marine metagenome</name>
    <dbReference type="NCBI Taxonomy" id="408172"/>
    <lineage>
        <taxon>unclassified sequences</taxon>
        <taxon>metagenomes</taxon>
        <taxon>ecological metagenomes</taxon>
    </lineage>
</organism>
<feature type="domain" description="Major facilitator superfamily (MFS) profile" evidence="2">
    <location>
        <begin position="11"/>
        <end position="389"/>
    </location>
</feature>
<keyword evidence="1" id="KW-0472">Membrane</keyword>
<dbReference type="Pfam" id="PF07690">
    <property type="entry name" value="MFS_1"/>
    <property type="match status" value="1"/>
</dbReference>
<sequence>MSNSSKKLKTLQFTFLFGHMANDWCNGAIYILLPAIGLTFGLRPSQLGLLVTIYAFGAALAYLPAGIIADRFRNQGRLLLLTFWWVGIGYIAASRAPGFLSLALLLAFAGMGDATWHPIATGVLTRQMPGRRGQALGIHAIGGTLATVLSPLLVGFLLAVLNWRDVMMVSAAAPLLMGLVFIRYHRAVPRSTSKRITRSDLGNLKKTWSSSSGLTLIAGISTYNMAVMALITIMPLFLQRSGGFTPGQTGIVFASAMLIGAIGQPWVGRFSDAKGRRGVFIVGSVIGVSAAMFAALPLAPVWISISLVLSVGILVAIRSGVLALAVDFAGQREATTLGFVFVLMDGVGAFGAMLAGIVGDFQLHYAFLLAAGFSIISIAAIFAVDRTRRPASPHQS</sequence>
<feature type="transmembrane region" description="Helical" evidence="1">
    <location>
        <begin position="250"/>
        <end position="267"/>
    </location>
</feature>
<dbReference type="PROSITE" id="PS50850">
    <property type="entry name" value="MFS"/>
    <property type="match status" value="1"/>
</dbReference>
<feature type="transmembrane region" description="Helical" evidence="1">
    <location>
        <begin position="302"/>
        <end position="325"/>
    </location>
</feature>
<reference evidence="3" key="1">
    <citation type="submission" date="2018-05" db="EMBL/GenBank/DDBJ databases">
        <authorList>
            <person name="Lanie J.A."/>
            <person name="Ng W.-L."/>
            <person name="Kazmierczak K.M."/>
            <person name="Andrzejewski T.M."/>
            <person name="Davidsen T.M."/>
            <person name="Wayne K.J."/>
            <person name="Tettelin H."/>
            <person name="Glass J.I."/>
            <person name="Rusch D."/>
            <person name="Podicherti R."/>
            <person name="Tsui H.-C.T."/>
            <person name="Winkler M.E."/>
        </authorList>
    </citation>
    <scope>NUCLEOTIDE SEQUENCE</scope>
</reference>
<evidence type="ECO:0000313" key="3">
    <source>
        <dbReference type="EMBL" id="SVA91806.1"/>
    </source>
</evidence>
<keyword evidence="1" id="KW-1133">Transmembrane helix</keyword>
<feature type="transmembrane region" description="Helical" evidence="1">
    <location>
        <begin position="21"/>
        <end position="41"/>
    </location>
</feature>
<dbReference type="AlphaFoldDB" id="A0A381ZRD9"/>
<accession>A0A381ZRD9</accession>
<feature type="transmembrane region" description="Helical" evidence="1">
    <location>
        <begin position="365"/>
        <end position="384"/>
    </location>
</feature>
<evidence type="ECO:0000259" key="2">
    <source>
        <dbReference type="PROSITE" id="PS50850"/>
    </source>
</evidence>
<feature type="transmembrane region" description="Helical" evidence="1">
    <location>
        <begin position="279"/>
        <end position="296"/>
    </location>
</feature>
<feature type="transmembrane region" description="Helical" evidence="1">
    <location>
        <begin position="47"/>
        <end position="69"/>
    </location>
</feature>
<dbReference type="SUPFAM" id="SSF103473">
    <property type="entry name" value="MFS general substrate transporter"/>
    <property type="match status" value="1"/>
</dbReference>
<dbReference type="PANTHER" id="PTHR43129">
    <property type="entry name" value="FOSMIDOMYCIN RESISTANCE PROTEIN"/>
    <property type="match status" value="1"/>
</dbReference>
<keyword evidence="1" id="KW-0812">Transmembrane</keyword>
<gene>
    <name evidence="3" type="ORF">METZ01_LOCUS144660</name>
</gene>
<dbReference type="GO" id="GO:0022857">
    <property type="term" value="F:transmembrane transporter activity"/>
    <property type="evidence" value="ECO:0007669"/>
    <property type="project" value="InterPro"/>
</dbReference>
<dbReference type="InterPro" id="IPR011701">
    <property type="entry name" value="MFS"/>
</dbReference>
<proteinExistence type="predicted"/>
<dbReference type="InterPro" id="IPR036259">
    <property type="entry name" value="MFS_trans_sf"/>
</dbReference>
<feature type="transmembrane region" description="Helical" evidence="1">
    <location>
        <begin position="136"/>
        <end position="160"/>
    </location>
</feature>
<dbReference type="EMBL" id="UINC01022360">
    <property type="protein sequence ID" value="SVA91806.1"/>
    <property type="molecule type" value="Genomic_DNA"/>
</dbReference>
<protein>
    <recommendedName>
        <fullName evidence="2">Major facilitator superfamily (MFS) profile domain-containing protein</fullName>
    </recommendedName>
</protein>
<evidence type="ECO:0000256" key="1">
    <source>
        <dbReference type="SAM" id="Phobius"/>
    </source>
</evidence>
<dbReference type="PANTHER" id="PTHR43129:SF1">
    <property type="entry name" value="FOSMIDOMYCIN RESISTANCE PROTEIN"/>
    <property type="match status" value="1"/>
</dbReference>